<accession>A0AAU9QRF6</accession>
<protein>
    <recommendedName>
        <fullName evidence="3">Galactose-1-epimerase</fullName>
    </recommendedName>
</protein>
<reference evidence="1" key="1">
    <citation type="submission" date="2022-01" db="EMBL/GenBank/DDBJ databases">
        <authorList>
            <person name="Lagorce A."/>
        </authorList>
    </citation>
    <scope>NUCLEOTIDE SEQUENCE</scope>
    <source>
        <strain evidence="1">Th15_F1_A12</strain>
    </source>
</reference>
<dbReference type="RefSeq" id="WP_158502560.1">
    <property type="nucleotide sequence ID" value="NZ_CAKMTZ010000082.1"/>
</dbReference>
<evidence type="ECO:0000313" key="1">
    <source>
        <dbReference type="EMBL" id="CAH1599787.1"/>
    </source>
</evidence>
<evidence type="ECO:0008006" key="3">
    <source>
        <dbReference type="Google" id="ProtNLM"/>
    </source>
</evidence>
<name>A0AAU9QRF6_9VIBR</name>
<sequence length="56" mass="6116">MKLQDLTLQHKDGMSFIQLPNGDVIELTICNTGKALYVDHRESLGTDSLGALSVDL</sequence>
<organism evidence="1 2">
    <name type="scientific">Vibrio jasicida</name>
    <dbReference type="NCBI Taxonomy" id="766224"/>
    <lineage>
        <taxon>Bacteria</taxon>
        <taxon>Pseudomonadati</taxon>
        <taxon>Pseudomonadota</taxon>
        <taxon>Gammaproteobacteria</taxon>
        <taxon>Vibrionales</taxon>
        <taxon>Vibrionaceae</taxon>
        <taxon>Vibrio</taxon>
    </lineage>
</organism>
<proteinExistence type="predicted"/>
<comment type="caution">
    <text evidence="1">The sequence shown here is derived from an EMBL/GenBank/DDBJ whole genome shotgun (WGS) entry which is preliminary data.</text>
</comment>
<dbReference type="AlphaFoldDB" id="A0AAU9QRF6"/>
<evidence type="ECO:0000313" key="2">
    <source>
        <dbReference type="Proteomes" id="UP001295462"/>
    </source>
</evidence>
<gene>
    <name evidence="1" type="ORF">THF1A12_40286</name>
</gene>
<dbReference type="Proteomes" id="UP001295462">
    <property type="component" value="Unassembled WGS sequence"/>
</dbReference>
<dbReference type="EMBL" id="CAKMUD010000094">
    <property type="protein sequence ID" value="CAH1599787.1"/>
    <property type="molecule type" value="Genomic_DNA"/>
</dbReference>